<sequence>MLKNLLLLALFFALPAMAEDQTLAALLARQQVQGSMVIASLKSGQTFVHDDVRAGQRFSAASTFKILNTLIALQEGVVAGKDSPFKWDGQVRSVANWNQDQTLESAFQRSCVWCYQQLAAKVGAQKYREYLHDIGFGQLQEPFNTTTFWLDGSLQVSAREQVAFLGQLYQRRLPFSPAAYDTLQAIMLVEKTADYALYAKTGLAADSTAKIGWYVGYVVTSDDVWLFATNLDIHTDSQLPLRLSLTRAALQAKGVLP</sequence>
<dbReference type="STRING" id="364197.SAMN05216296_2101"/>
<evidence type="ECO:0000256" key="6">
    <source>
        <dbReference type="ARBA" id="ARBA00023251"/>
    </source>
</evidence>
<evidence type="ECO:0000313" key="11">
    <source>
        <dbReference type="EMBL" id="SDU15598.1"/>
    </source>
</evidence>
<evidence type="ECO:0000256" key="9">
    <source>
        <dbReference type="SAM" id="SignalP"/>
    </source>
</evidence>
<keyword evidence="4 9" id="KW-0732">Signal</keyword>
<dbReference type="RefSeq" id="WP_090194763.1">
    <property type="nucleotide sequence ID" value="NZ_LT629785.1"/>
</dbReference>
<dbReference type="PANTHER" id="PTHR30627">
    <property type="entry name" value="PEPTIDOGLYCAN D,D-TRANSPEPTIDASE"/>
    <property type="match status" value="1"/>
</dbReference>
<dbReference type="AlphaFoldDB" id="A0A1H2G8B3"/>
<dbReference type="EC" id="3.5.2.6" evidence="3 8"/>
<evidence type="ECO:0000256" key="5">
    <source>
        <dbReference type="ARBA" id="ARBA00022801"/>
    </source>
</evidence>
<dbReference type="GO" id="GO:0017001">
    <property type="term" value="P:antibiotic catabolic process"/>
    <property type="evidence" value="ECO:0007669"/>
    <property type="project" value="InterPro"/>
</dbReference>
<feature type="modified residue" description="N6-carboxylysine" evidence="7">
    <location>
        <position position="65"/>
    </location>
</feature>
<name>A0A1H2G8B3_9PSED</name>
<evidence type="ECO:0000313" key="12">
    <source>
        <dbReference type="Proteomes" id="UP000243232"/>
    </source>
</evidence>
<organism evidence="11 12">
    <name type="scientific">Pseudomonas pohangensis</name>
    <dbReference type="NCBI Taxonomy" id="364197"/>
    <lineage>
        <taxon>Bacteria</taxon>
        <taxon>Pseudomonadati</taxon>
        <taxon>Pseudomonadota</taxon>
        <taxon>Gammaproteobacteria</taxon>
        <taxon>Pseudomonadales</taxon>
        <taxon>Pseudomonadaceae</taxon>
        <taxon>Pseudomonas</taxon>
    </lineage>
</organism>
<dbReference type="Proteomes" id="UP000243232">
    <property type="component" value="Chromosome I"/>
</dbReference>
<dbReference type="EMBL" id="LT629785">
    <property type="protein sequence ID" value="SDU15598.1"/>
    <property type="molecule type" value="Genomic_DNA"/>
</dbReference>
<dbReference type="PROSITE" id="PS00337">
    <property type="entry name" value="BETA_LACTAMASE_D"/>
    <property type="match status" value="1"/>
</dbReference>
<keyword evidence="6 8" id="KW-0046">Antibiotic resistance</keyword>
<dbReference type="OrthoDB" id="9762883at2"/>
<dbReference type="InterPro" id="IPR012338">
    <property type="entry name" value="Beta-lactam/transpept-like"/>
</dbReference>
<dbReference type="GO" id="GO:0008800">
    <property type="term" value="F:beta-lactamase activity"/>
    <property type="evidence" value="ECO:0007669"/>
    <property type="project" value="UniProtKB-UniRule"/>
</dbReference>
<evidence type="ECO:0000256" key="7">
    <source>
        <dbReference type="PIRSR" id="PIRSR602137-50"/>
    </source>
</evidence>
<keyword evidence="12" id="KW-1185">Reference proteome</keyword>
<dbReference type="GO" id="GO:0046677">
    <property type="term" value="P:response to antibiotic"/>
    <property type="evidence" value="ECO:0007669"/>
    <property type="project" value="UniProtKB-UniRule"/>
</dbReference>
<reference evidence="12" key="1">
    <citation type="submission" date="2016-10" db="EMBL/GenBank/DDBJ databases">
        <authorList>
            <person name="Varghese N."/>
            <person name="Submissions S."/>
        </authorList>
    </citation>
    <scope>NUCLEOTIDE SEQUENCE [LARGE SCALE GENOMIC DNA]</scope>
    <source>
        <strain evidence="12">DSM 17875</strain>
    </source>
</reference>
<dbReference type="SUPFAM" id="SSF56601">
    <property type="entry name" value="beta-lactamase/transpeptidase-like"/>
    <property type="match status" value="1"/>
</dbReference>
<evidence type="ECO:0000256" key="3">
    <source>
        <dbReference type="ARBA" id="ARBA00012865"/>
    </source>
</evidence>
<gene>
    <name evidence="11" type="ORF">SAMN05216296_2101</name>
</gene>
<dbReference type="GO" id="GO:0008658">
    <property type="term" value="F:penicillin binding"/>
    <property type="evidence" value="ECO:0007669"/>
    <property type="project" value="InterPro"/>
</dbReference>
<keyword evidence="5 8" id="KW-0378">Hydrolase</keyword>
<evidence type="ECO:0000259" key="10">
    <source>
        <dbReference type="Pfam" id="PF00905"/>
    </source>
</evidence>
<feature type="chain" id="PRO_5009274614" description="Beta-lactamase" evidence="9">
    <location>
        <begin position="19"/>
        <end position="257"/>
    </location>
</feature>
<evidence type="ECO:0000256" key="8">
    <source>
        <dbReference type="RuleBase" id="RU361140"/>
    </source>
</evidence>
<proteinExistence type="inferred from homology"/>
<dbReference type="PANTHER" id="PTHR30627:SF6">
    <property type="entry name" value="BETA-LACTAMASE YBXI-RELATED"/>
    <property type="match status" value="1"/>
</dbReference>
<accession>A0A1H2G8B3</accession>
<dbReference type="InterPro" id="IPR050515">
    <property type="entry name" value="Beta-lactam/transpept"/>
</dbReference>
<dbReference type="Gene3D" id="3.40.710.10">
    <property type="entry name" value="DD-peptidase/beta-lactamase superfamily"/>
    <property type="match status" value="1"/>
</dbReference>
<evidence type="ECO:0000256" key="4">
    <source>
        <dbReference type="ARBA" id="ARBA00022729"/>
    </source>
</evidence>
<evidence type="ECO:0000256" key="2">
    <source>
        <dbReference type="ARBA" id="ARBA00007898"/>
    </source>
</evidence>
<dbReference type="NCBIfam" id="NF012161">
    <property type="entry name" value="bla_class_D_main"/>
    <property type="match status" value="1"/>
</dbReference>
<evidence type="ECO:0000256" key="1">
    <source>
        <dbReference type="ARBA" id="ARBA00001526"/>
    </source>
</evidence>
<feature type="active site" description="Acyl-ester intermediate" evidence="7">
    <location>
        <position position="62"/>
    </location>
</feature>
<dbReference type="GO" id="GO:0071555">
    <property type="term" value="P:cell wall organization"/>
    <property type="evidence" value="ECO:0007669"/>
    <property type="project" value="TreeGrafter"/>
</dbReference>
<protein>
    <recommendedName>
        <fullName evidence="3 8">Beta-lactamase</fullName>
        <ecNumber evidence="3 8">3.5.2.6</ecNumber>
    </recommendedName>
</protein>
<dbReference type="InterPro" id="IPR002137">
    <property type="entry name" value="Beta-lactam_class-D_AS"/>
</dbReference>
<comment type="similarity">
    <text evidence="2 8">Belongs to the class-D beta-lactamase family.</text>
</comment>
<feature type="signal peptide" evidence="9">
    <location>
        <begin position="1"/>
        <end position="18"/>
    </location>
</feature>
<dbReference type="GO" id="GO:0005886">
    <property type="term" value="C:plasma membrane"/>
    <property type="evidence" value="ECO:0007669"/>
    <property type="project" value="TreeGrafter"/>
</dbReference>
<feature type="domain" description="Penicillin-binding protein transpeptidase" evidence="10">
    <location>
        <begin position="54"/>
        <end position="235"/>
    </location>
</feature>
<comment type="catalytic activity">
    <reaction evidence="1 8">
        <text>a beta-lactam + H2O = a substituted beta-amino acid</text>
        <dbReference type="Rhea" id="RHEA:20401"/>
        <dbReference type="ChEBI" id="CHEBI:15377"/>
        <dbReference type="ChEBI" id="CHEBI:35627"/>
        <dbReference type="ChEBI" id="CHEBI:140347"/>
        <dbReference type="EC" id="3.5.2.6"/>
    </reaction>
</comment>
<dbReference type="Pfam" id="PF00905">
    <property type="entry name" value="Transpeptidase"/>
    <property type="match status" value="1"/>
</dbReference>
<dbReference type="InterPro" id="IPR001460">
    <property type="entry name" value="PCN-bd_Tpept"/>
</dbReference>